<dbReference type="AlphaFoldDB" id="A0A315EQR1"/>
<name>A0A315EQR1_9BURK</name>
<feature type="transmembrane region" description="Helical" evidence="9">
    <location>
        <begin position="197"/>
        <end position="218"/>
    </location>
</feature>
<dbReference type="InterPro" id="IPR036097">
    <property type="entry name" value="HisK_dim/P_sf"/>
</dbReference>
<evidence type="ECO:0000313" key="12">
    <source>
        <dbReference type="Proteomes" id="UP000251341"/>
    </source>
</evidence>
<dbReference type="Pfam" id="PF02518">
    <property type="entry name" value="HATPase_c"/>
    <property type="match status" value="1"/>
</dbReference>
<dbReference type="GO" id="GO:0000155">
    <property type="term" value="F:phosphorelay sensor kinase activity"/>
    <property type="evidence" value="ECO:0007669"/>
    <property type="project" value="InterPro"/>
</dbReference>
<sequence length="586" mass="65659">MDKTGHASLQEVTASPDWQPMARWQSWGYGPETIWIRTKLKAAAHDTRTSWIVQIKPPYLDYLTLYDPSANLVLKSGDALPPNDDSLASINFTFQIPALNHERNIYLQLHTTSTRSINMEVLPSTQAQLQNRLQEWLMGFFTAASGMFAIWAAAQWWISRDGLIGAFAFKQIFATTWAFFLLGFARIVVGPYLSEGVLTTISSTSFIWVISVTLWFLAKFIESYRPARMCLIACRVLAISIASLSLLQFLDLTIEMLKIGNIAILLAFSLLLITLLTAIPHKVVQPIPLKLLLVYLLVYSALSSLPPLIHLGWIKAHPIMVIGTLTHAVMDGVVMFIMLQVRARTLQHEQQAIVRELERSEQKVASEKHHREEQSQLFAMLAHELKTPLATLRMRMEVGELKREVMDRTIADMNQVIERCVHTGQLADQGLEPYLQSVDPIALTQSCIQSCRYPGQVDFSAPNTSGLLHTDAQMLSIVLGNLLDNACKYGAPQGRVQVSLQFTRKQDQSGWLWQVANQAGSTGLPDAAQLFEKYYRSPQARRVSGSGLGLFLVKGLLDLLQGTISYTAQAGHPVFTVWVPDLTMRR</sequence>
<dbReference type="PROSITE" id="PS50109">
    <property type="entry name" value="HIS_KIN"/>
    <property type="match status" value="1"/>
</dbReference>
<evidence type="ECO:0000256" key="6">
    <source>
        <dbReference type="ARBA" id="ARBA00022679"/>
    </source>
</evidence>
<dbReference type="CDD" id="cd00075">
    <property type="entry name" value="HATPase"/>
    <property type="match status" value="1"/>
</dbReference>
<reference evidence="11 12" key="1">
    <citation type="submission" date="2017-04" db="EMBL/GenBank/DDBJ databases">
        <title>Unexpected and diverse lifestyles within the genus Limnohabitans.</title>
        <authorList>
            <person name="Kasalicky V."/>
            <person name="Mehrshad M."/>
            <person name="Andrei S.-A."/>
            <person name="Salcher M."/>
            <person name="Kratochvilova H."/>
            <person name="Simek K."/>
            <person name="Ghai R."/>
        </authorList>
    </citation>
    <scope>NUCLEOTIDE SEQUENCE [LARGE SCALE GENOMIC DNA]</scope>
    <source>
        <strain evidence="11 12">MWH-C5</strain>
    </source>
</reference>
<feature type="domain" description="Histidine kinase" evidence="10">
    <location>
        <begin position="380"/>
        <end position="583"/>
    </location>
</feature>
<proteinExistence type="predicted"/>
<keyword evidence="8" id="KW-0902">Two-component regulatory system</keyword>
<evidence type="ECO:0000256" key="4">
    <source>
        <dbReference type="ARBA" id="ARBA00022475"/>
    </source>
</evidence>
<feature type="transmembrane region" description="Helical" evidence="9">
    <location>
        <begin position="319"/>
        <end position="339"/>
    </location>
</feature>
<evidence type="ECO:0000256" key="5">
    <source>
        <dbReference type="ARBA" id="ARBA00022553"/>
    </source>
</evidence>
<feature type="transmembrane region" description="Helical" evidence="9">
    <location>
        <begin position="136"/>
        <end position="154"/>
    </location>
</feature>
<keyword evidence="9" id="KW-1133">Transmembrane helix</keyword>
<feature type="transmembrane region" description="Helical" evidence="9">
    <location>
        <begin position="166"/>
        <end position="185"/>
    </location>
</feature>
<organism evidence="11 12">
    <name type="scientific">Limnohabitans curvus</name>
    <dbReference type="NCBI Taxonomy" id="323423"/>
    <lineage>
        <taxon>Bacteria</taxon>
        <taxon>Pseudomonadati</taxon>
        <taxon>Pseudomonadota</taxon>
        <taxon>Betaproteobacteria</taxon>
        <taxon>Burkholderiales</taxon>
        <taxon>Comamonadaceae</taxon>
        <taxon>Limnohabitans</taxon>
    </lineage>
</organism>
<dbReference type="InterPro" id="IPR003594">
    <property type="entry name" value="HATPase_dom"/>
</dbReference>
<dbReference type="SUPFAM" id="SSF47384">
    <property type="entry name" value="Homodimeric domain of signal transducing histidine kinase"/>
    <property type="match status" value="1"/>
</dbReference>
<evidence type="ECO:0000256" key="7">
    <source>
        <dbReference type="ARBA" id="ARBA00022777"/>
    </source>
</evidence>
<comment type="caution">
    <text evidence="11">The sequence shown here is derived from an EMBL/GenBank/DDBJ whole genome shotgun (WGS) entry which is preliminary data.</text>
</comment>
<evidence type="ECO:0000256" key="2">
    <source>
        <dbReference type="ARBA" id="ARBA00004651"/>
    </source>
</evidence>
<comment type="subcellular location">
    <subcellularLocation>
        <location evidence="2">Cell membrane</location>
        <topology evidence="2">Multi-pass membrane protein</topology>
    </subcellularLocation>
</comment>
<evidence type="ECO:0000259" key="10">
    <source>
        <dbReference type="PROSITE" id="PS50109"/>
    </source>
</evidence>
<keyword evidence="9" id="KW-0472">Membrane</keyword>
<dbReference type="SUPFAM" id="SSF55874">
    <property type="entry name" value="ATPase domain of HSP90 chaperone/DNA topoisomerase II/histidine kinase"/>
    <property type="match status" value="1"/>
</dbReference>
<evidence type="ECO:0000313" key="11">
    <source>
        <dbReference type="EMBL" id="PUE58274.1"/>
    </source>
</evidence>
<dbReference type="CDD" id="cd00082">
    <property type="entry name" value="HisKA"/>
    <property type="match status" value="1"/>
</dbReference>
<keyword evidence="7" id="KW-0418">Kinase</keyword>
<dbReference type="Gene3D" id="3.30.565.10">
    <property type="entry name" value="Histidine kinase-like ATPase, C-terminal domain"/>
    <property type="match status" value="1"/>
</dbReference>
<gene>
    <name evidence="11" type="ORF">B9Z44_00830</name>
</gene>
<dbReference type="Gene3D" id="1.10.287.130">
    <property type="match status" value="1"/>
</dbReference>
<dbReference type="PANTHER" id="PTHR44936">
    <property type="entry name" value="SENSOR PROTEIN CREC"/>
    <property type="match status" value="1"/>
</dbReference>
<keyword evidence="9" id="KW-0812">Transmembrane</keyword>
<dbReference type="Pfam" id="PF07696">
    <property type="entry name" value="7TMR-DISMED2"/>
    <property type="match status" value="1"/>
</dbReference>
<dbReference type="InterPro" id="IPR003661">
    <property type="entry name" value="HisK_dim/P_dom"/>
</dbReference>
<comment type="catalytic activity">
    <reaction evidence="1">
        <text>ATP + protein L-histidine = ADP + protein N-phospho-L-histidine.</text>
        <dbReference type="EC" id="2.7.13.3"/>
    </reaction>
</comment>
<dbReference type="SMART" id="SM00387">
    <property type="entry name" value="HATPase_c"/>
    <property type="match status" value="1"/>
</dbReference>
<dbReference type="InterPro" id="IPR005467">
    <property type="entry name" value="His_kinase_dom"/>
</dbReference>
<feature type="transmembrane region" description="Helical" evidence="9">
    <location>
        <begin position="262"/>
        <end position="279"/>
    </location>
</feature>
<keyword evidence="12" id="KW-1185">Reference proteome</keyword>
<dbReference type="GO" id="GO:0005886">
    <property type="term" value="C:plasma membrane"/>
    <property type="evidence" value="ECO:0007669"/>
    <property type="project" value="UniProtKB-SubCell"/>
</dbReference>
<protein>
    <recommendedName>
        <fullName evidence="3">histidine kinase</fullName>
        <ecNumber evidence="3">2.7.13.3</ecNumber>
    </recommendedName>
</protein>
<feature type="transmembrane region" description="Helical" evidence="9">
    <location>
        <begin position="291"/>
        <end position="313"/>
    </location>
</feature>
<keyword evidence="4" id="KW-1003">Cell membrane</keyword>
<dbReference type="EC" id="2.7.13.3" evidence="3"/>
<dbReference type="RefSeq" id="WP_108401429.1">
    <property type="nucleotide sequence ID" value="NZ_NESP01000001.1"/>
</dbReference>
<keyword evidence="6" id="KW-0808">Transferase</keyword>
<keyword evidence="5" id="KW-0597">Phosphoprotein</keyword>
<evidence type="ECO:0000256" key="9">
    <source>
        <dbReference type="SAM" id="Phobius"/>
    </source>
</evidence>
<dbReference type="EMBL" id="NESP01000001">
    <property type="protein sequence ID" value="PUE58274.1"/>
    <property type="molecule type" value="Genomic_DNA"/>
</dbReference>
<evidence type="ECO:0000256" key="3">
    <source>
        <dbReference type="ARBA" id="ARBA00012438"/>
    </source>
</evidence>
<evidence type="ECO:0000256" key="8">
    <source>
        <dbReference type="ARBA" id="ARBA00023012"/>
    </source>
</evidence>
<feature type="transmembrane region" description="Helical" evidence="9">
    <location>
        <begin position="230"/>
        <end position="250"/>
    </location>
</feature>
<dbReference type="Proteomes" id="UP000251341">
    <property type="component" value="Unassembled WGS sequence"/>
</dbReference>
<dbReference type="InterPro" id="IPR011622">
    <property type="entry name" value="7TMR_DISM_rcpt_extracell_dom2"/>
</dbReference>
<dbReference type="Gene3D" id="2.60.40.2380">
    <property type="match status" value="1"/>
</dbReference>
<accession>A0A315EQR1</accession>
<dbReference type="InterPro" id="IPR036890">
    <property type="entry name" value="HATPase_C_sf"/>
</dbReference>
<dbReference type="InterPro" id="IPR050980">
    <property type="entry name" value="2C_sensor_his_kinase"/>
</dbReference>
<dbReference type="PANTHER" id="PTHR44936:SF9">
    <property type="entry name" value="SENSOR PROTEIN CREC"/>
    <property type="match status" value="1"/>
</dbReference>
<evidence type="ECO:0000256" key="1">
    <source>
        <dbReference type="ARBA" id="ARBA00000085"/>
    </source>
</evidence>